<dbReference type="GO" id="GO:0004222">
    <property type="term" value="F:metalloendopeptidase activity"/>
    <property type="evidence" value="ECO:0007669"/>
    <property type="project" value="InterPro"/>
</dbReference>
<evidence type="ECO:0000256" key="7">
    <source>
        <dbReference type="ARBA" id="ARBA00023049"/>
    </source>
</evidence>
<dbReference type="GO" id="GO:0006508">
    <property type="term" value="P:proteolysis"/>
    <property type="evidence" value="ECO:0007669"/>
    <property type="project" value="UniProtKB-KW"/>
</dbReference>
<dbReference type="EMBL" id="CP001968">
    <property type="protein sequence ID" value="ADD67749.1"/>
    <property type="molecule type" value="Genomic_DNA"/>
</dbReference>
<dbReference type="PaxDb" id="522772-Dacet_0971"/>
<keyword evidence="5" id="KW-0378">Hydrolase</keyword>
<feature type="domain" description="Peptidase M16 C-terminal" evidence="11">
    <location>
        <begin position="700"/>
        <end position="873"/>
    </location>
</feature>
<evidence type="ECO:0000256" key="6">
    <source>
        <dbReference type="ARBA" id="ARBA00022833"/>
    </source>
</evidence>
<feature type="domain" description="Peptidase M16 C-terminal" evidence="11">
    <location>
        <begin position="215"/>
        <end position="389"/>
    </location>
</feature>
<dbReference type="Proteomes" id="UP000002012">
    <property type="component" value="Chromosome"/>
</dbReference>
<dbReference type="PROSITE" id="PS00143">
    <property type="entry name" value="INSULINASE"/>
    <property type="match status" value="1"/>
</dbReference>
<keyword evidence="7" id="KW-0482">Metalloprotease</keyword>
<evidence type="ECO:0000256" key="8">
    <source>
        <dbReference type="RuleBase" id="RU004447"/>
    </source>
</evidence>
<evidence type="ECO:0000259" key="10">
    <source>
        <dbReference type="Pfam" id="PF00675"/>
    </source>
</evidence>
<feature type="chain" id="PRO_5003058395" evidence="9">
    <location>
        <begin position="22"/>
        <end position="943"/>
    </location>
</feature>
<dbReference type="Pfam" id="PF05193">
    <property type="entry name" value="Peptidase_M16_C"/>
    <property type="match status" value="2"/>
</dbReference>
<sequence precursor="true">MITKNLKILILALLVAFTASCEKNNAQTAKYTSEPLPVRQDIVQGELDNGLKYYIMPNSYPDNTVELRLNVRTGSLNETDAESGLAHFVEHMAFNGTKHFPGNGVIDFMEEAGLTFGKHSNAYTSTNVTNYQLTIPLEKEGLFDKSFLILRDWADGLLFNPEEIEKEKGVIVEEWRMRNDYKTRLRNMRRDILLAGSKFPDRKPIGDMDVVKGATRELLKGYYDKWYTAENMSVIVVGDIDPVKAEELIKKGFSDMEKKSTPEAASQDVPLSDRFRFEVITDEEAPSLSFSINHLKKTKPLETYDDYKTHILEQGVTFMFNQRMSRKKLSGDTDLFAFRAGVGRIADTTKDYIFSSMLDEENYIQDMDEFFMEIERMKRFGFTVDEMKEFEKVMHQQLERYSREDKVFESANQARMIINFDTSGGDLMTPAQELAVFDKVTSEVNITSFNRKFQEMLDTKDRVVIVSVPEKLEGELNLDLQSVKDSMEAAAKADLKEMTSVSGKNSLMEEIPEPAKITAQQKIDLLEADMVKLENGATLYIHKSDLKKHEFEIMAIRPGGYSVLDDEEYMAASSLGSVINTSGFAGLDRNSISRILAGHKVSVDTKTTENYETFSGGGDSEDLELAFQLLNRYLTSFEVTDQSYSVAQESLKKRIDSDARNKFSVYMRSILTDLYNENYRRSYLEKGDLDKLDKDFFAGLYNKLYGDIDGYVFVISGDVDPAETAELFARYIGSIKPSGNIAERTQYKDRNVRFAAKSGNFIGQGDVEPKTTVIMRFENDVPDKEEYTVADTFASLVFKKQLRKEVREKLGGVYSITGFFRKDNFKEQYARGMVRFTCDPERTNELIAAVNQIINALPENGVSEADLTEAKEQFKLSIEDSKKRNSFWLKNIAYHVLFDQPVQSTEEYVKYIDSITVDDVNSFIRDFMKGNSEFVVRFEPEAK</sequence>
<proteinExistence type="inferred from homology"/>
<dbReference type="Pfam" id="PF00675">
    <property type="entry name" value="Peptidase_M16"/>
    <property type="match status" value="1"/>
</dbReference>
<keyword evidence="4" id="KW-0479">Metal-binding</keyword>
<evidence type="ECO:0000256" key="2">
    <source>
        <dbReference type="ARBA" id="ARBA00007261"/>
    </source>
</evidence>
<protein>
    <submittedName>
        <fullName evidence="12">Peptidase M16 domain protein</fullName>
    </submittedName>
</protein>
<dbReference type="InterPro" id="IPR007863">
    <property type="entry name" value="Peptidase_M16_C"/>
</dbReference>
<keyword evidence="3" id="KW-0645">Protease</keyword>
<dbReference type="InterPro" id="IPR011765">
    <property type="entry name" value="Pept_M16_N"/>
</dbReference>
<keyword evidence="13" id="KW-1185">Reference proteome</keyword>
<dbReference type="HOGENOM" id="CLU_008156_0_0_0"/>
<evidence type="ECO:0000256" key="4">
    <source>
        <dbReference type="ARBA" id="ARBA00022723"/>
    </source>
</evidence>
<dbReference type="KEGG" id="dap:Dacet_0971"/>
<gene>
    <name evidence="12" type="ordered locus">Dacet_0971</name>
</gene>
<dbReference type="eggNOG" id="COG0612">
    <property type="taxonomic scope" value="Bacteria"/>
</dbReference>
<evidence type="ECO:0000256" key="3">
    <source>
        <dbReference type="ARBA" id="ARBA00022670"/>
    </source>
</evidence>
<evidence type="ECO:0000256" key="9">
    <source>
        <dbReference type="SAM" id="SignalP"/>
    </source>
</evidence>
<keyword evidence="9" id="KW-0732">Signal</keyword>
<feature type="signal peptide" evidence="9">
    <location>
        <begin position="1"/>
        <end position="21"/>
    </location>
</feature>
<dbReference type="GO" id="GO:0046872">
    <property type="term" value="F:metal ion binding"/>
    <property type="evidence" value="ECO:0007669"/>
    <property type="project" value="UniProtKB-KW"/>
</dbReference>
<dbReference type="OrthoDB" id="9811314at2"/>
<evidence type="ECO:0000256" key="5">
    <source>
        <dbReference type="ARBA" id="ARBA00022801"/>
    </source>
</evidence>
<reference evidence="12 13" key="1">
    <citation type="journal article" date="2010" name="Stand. Genomic Sci.">
        <title>Complete genome sequence of Denitrovibrio acetiphilus type strain (N2460).</title>
        <authorList>
            <person name="Kiss H."/>
            <person name="Lang E."/>
            <person name="Lapidus A."/>
            <person name="Copeland A."/>
            <person name="Nolan M."/>
            <person name="Glavina Del Rio T."/>
            <person name="Chen F."/>
            <person name="Lucas S."/>
            <person name="Tice H."/>
            <person name="Cheng J.F."/>
            <person name="Han C."/>
            <person name="Goodwin L."/>
            <person name="Pitluck S."/>
            <person name="Liolios K."/>
            <person name="Pati A."/>
            <person name="Ivanova N."/>
            <person name="Mavromatis K."/>
            <person name="Chen A."/>
            <person name="Palaniappan K."/>
            <person name="Land M."/>
            <person name="Hauser L."/>
            <person name="Chang Y.J."/>
            <person name="Jeffries C.D."/>
            <person name="Detter J.C."/>
            <person name="Brettin T."/>
            <person name="Spring S."/>
            <person name="Rohde M."/>
            <person name="Goker M."/>
            <person name="Woyke T."/>
            <person name="Bristow J."/>
            <person name="Eisen J.A."/>
            <person name="Markowitz V."/>
            <person name="Hugenholtz P."/>
            <person name="Kyrpides N.C."/>
            <person name="Klenk H.P."/>
        </authorList>
    </citation>
    <scope>NUCLEOTIDE SEQUENCE [LARGE SCALE GENOMIC DNA]</scope>
    <source>
        <strain evidence="13">DSM 12809 / NBRC 114555 / N2460</strain>
    </source>
</reference>
<dbReference type="AlphaFoldDB" id="D4H6N3"/>
<comment type="similarity">
    <text evidence="2 8">Belongs to the peptidase M16 family.</text>
</comment>
<dbReference type="RefSeq" id="WP_013010280.1">
    <property type="nucleotide sequence ID" value="NC_013943.1"/>
</dbReference>
<dbReference type="Gene3D" id="3.30.830.10">
    <property type="entry name" value="Metalloenzyme, LuxS/M16 peptidase-like"/>
    <property type="match status" value="4"/>
</dbReference>
<accession>D4H6N3</accession>
<evidence type="ECO:0000313" key="12">
    <source>
        <dbReference type="EMBL" id="ADD67749.1"/>
    </source>
</evidence>
<dbReference type="SUPFAM" id="SSF63411">
    <property type="entry name" value="LuxS/MPP-like metallohydrolase"/>
    <property type="match status" value="3"/>
</dbReference>
<dbReference type="InParanoid" id="D4H6N3"/>
<dbReference type="STRING" id="522772.Dacet_0971"/>
<dbReference type="InterPro" id="IPR011249">
    <property type="entry name" value="Metalloenz_LuxS/M16"/>
</dbReference>
<organism evidence="12 13">
    <name type="scientific">Denitrovibrio acetiphilus (strain DSM 12809 / NBRC 114555 / N2460)</name>
    <dbReference type="NCBI Taxonomy" id="522772"/>
    <lineage>
        <taxon>Bacteria</taxon>
        <taxon>Pseudomonadati</taxon>
        <taxon>Deferribacterota</taxon>
        <taxon>Deferribacteres</taxon>
        <taxon>Deferribacterales</taxon>
        <taxon>Geovibrionaceae</taxon>
        <taxon>Denitrovibrio</taxon>
    </lineage>
</organism>
<evidence type="ECO:0000259" key="11">
    <source>
        <dbReference type="Pfam" id="PF05193"/>
    </source>
</evidence>
<dbReference type="PANTHER" id="PTHR43690">
    <property type="entry name" value="NARDILYSIN"/>
    <property type="match status" value="1"/>
</dbReference>
<evidence type="ECO:0000256" key="1">
    <source>
        <dbReference type="ARBA" id="ARBA00001947"/>
    </source>
</evidence>
<comment type="cofactor">
    <cofactor evidence="1">
        <name>Zn(2+)</name>
        <dbReference type="ChEBI" id="CHEBI:29105"/>
    </cofactor>
</comment>
<dbReference type="InterPro" id="IPR050626">
    <property type="entry name" value="Peptidase_M16"/>
</dbReference>
<dbReference type="FunCoup" id="D4H6N3">
    <property type="interactions" value="153"/>
</dbReference>
<dbReference type="PROSITE" id="PS51257">
    <property type="entry name" value="PROKAR_LIPOPROTEIN"/>
    <property type="match status" value="1"/>
</dbReference>
<name>D4H6N3_DENA2</name>
<feature type="domain" description="Peptidase M16 N-terminal" evidence="10">
    <location>
        <begin position="56"/>
        <end position="182"/>
    </location>
</feature>
<keyword evidence="6" id="KW-0862">Zinc</keyword>
<dbReference type="PANTHER" id="PTHR43690:SF17">
    <property type="entry name" value="PROTEIN YHJJ"/>
    <property type="match status" value="1"/>
</dbReference>
<dbReference type="InterPro" id="IPR001431">
    <property type="entry name" value="Pept_M16_Zn_BS"/>
</dbReference>
<evidence type="ECO:0000313" key="13">
    <source>
        <dbReference type="Proteomes" id="UP000002012"/>
    </source>
</evidence>